<dbReference type="CDD" id="cd06714">
    <property type="entry name" value="PDZ_RIM-like"/>
    <property type="match status" value="1"/>
</dbReference>
<evidence type="ECO:0000256" key="1">
    <source>
        <dbReference type="SAM" id="MobiDB-lite"/>
    </source>
</evidence>
<dbReference type="Pfam" id="PF17820">
    <property type="entry name" value="PDZ_6"/>
    <property type="match status" value="1"/>
</dbReference>
<sequence length="214" mass="23043">PDISAIQARVPAARPSGVPPRAMEDLCGGDGVRRQASVTDGEAIKIVIHDVDSESNFSSKRRVVLRRDPSDKAHRSEYLPPHQLLARGFGMRVVGGKTGSDGRLFAYIVWTVPGGPAEKGGLQQGDKVLEWDGVSLVDRSFEEVCAVMDRTGDVAELLVEHGTDLRMCDLLDDPSALASVSRKSSAQGEALGMQIDSDDKTPTSPTRRKLPKTP</sequence>
<evidence type="ECO:0000313" key="4">
    <source>
        <dbReference type="Proteomes" id="UP001233999"/>
    </source>
</evidence>
<dbReference type="GO" id="GO:0031267">
    <property type="term" value="F:small GTPase binding"/>
    <property type="evidence" value="ECO:0007669"/>
    <property type="project" value="InterPro"/>
</dbReference>
<dbReference type="PANTHER" id="PTHR12157:SF24">
    <property type="entry name" value="FIFE, ISOFORM D"/>
    <property type="match status" value="1"/>
</dbReference>
<dbReference type="Proteomes" id="UP001233999">
    <property type="component" value="Unassembled WGS sequence"/>
</dbReference>
<dbReference type="GO" id="GO:0048788">
    <property type="term" value="C:cytoskeleton of presynaptic active zone"/>
    <property type="evidence" value="ECO:0007669"/>
    <property type="project" value="TreeGrafter"/>
</dbReference>
<dbReference type="GO" id="GO:0042734">
    <property type="term" value="C:presynaptic membrane"/>
    <property type="evidence" value="ECO:0007669"/>
    <property type="project" value="TreeGrafter"/>
</dbReference>
<evidence type="ECO:0000259" key="2">
    <source>
        <dbReference type="PROSITE" id="PS50106"/>
    </source>
</evidence>
<comment type="caution">
    <text evidence="3">The sequence shown here is derived from an EMBL/GenBank/DDBJ whole genome shotgun (WGS) entry which is preliminary data.</text>
</comment>
<dbReference type="GO" id="GO:0048167">
    <property type="term" value="P:regulation of synaptic plasticity"/>
    <property type="evidence" value="ECO:0007669"/>
    <property type="project" value="TreeGrafter"/>
</dbReference>
<feature type="non-terminal residue" evidence="3">
    <location>
        <position position="214"/>
    </location>
</feature>
<dbReference type="PANTHER" id="PTHR12157">
    <property type="entry name" value="REGULATING SYNAPTIC MEMBRANE EXOCYTOSIS PROTEIN"/>
    <property type="match status" value="1"/>
</dbReference>
<feature type="domain" description="PDZ" evidence="2">
    <location>
        <begin position="62"/>
        <end position="163"/>
    </location>
</feature>
<dbReference type="EMBL" id="JASPKZ010004928">
    <property type="protein sequence ID" value="KAJ9589582.1"/>
    <property type="molecule type" value="Genomic_DNA"/>
</dbReference>
<dbReference type="GO" id="GO:0048791">
    <property type="term" value="P:calcium ion-regulated exocytosis of neurotransmitter"/>
    <property type="evidence" value="ECO:0007669"/>
    <property type="project" value="TreeGrafter"/>
</dbReference>
<reference evidence="3" key="1">
    <citation type="journal article" date="2023" name="IScience">
        <title>Live-bearing cockroach genome reveals convergent evolutionary mechanisms linked to viviparity in insects and beyond.</title>
        <authorList>
            <person name="Fouks B."/>
            <person name="Harrison M.C."/>
            <person name="Mikhailova A.A."/>
            <person name="Marchal E."/>
            <person name="English S."/>
            <person name="Carruthers M."/>
            <person name="Jennings E.C."/>
            <person name="Chiamaka E.L."/>
            <person name="Frigard R.A."/>
            <person name="Pippel M."/>
            <person name="Attardo G.M."/>
            <person name="Benoit J.B."/>
            <person name="Bornberg-Bauer E."/>
            <person name="Tobe S.S."/>
        </authorList>
    </citation>
    <scope>NUCLEOTIDE SEQUENCE</scope>
    <source>
        <strain evidence="3">Stay&amp;Tobe</strain>
    </source>
</reference>
<dbReference type="SMART" id="SM00228">
    <property type="entry name" value="PDZ"/>
    <property type="match status" value="1"/>
</dbReference>
<feature type="region of interest" description="Disordered" evidence="1">
    <location>
        <begin position="179"/>
        <end position="214"/>
    </location>
</feature>
<dbReference type="GO" id="GO:0044325">
    <property type="term" value="F:transmembrane transporter binding"/>
    <property type="evidence" value="ECO:0007669"/>
    <property type="project" value="TreeGrafter"/>
</dbReference>
<dbReference type="InterPro" id="IPR036034">
    <property type="entry name" value="PDZ_sf"/>
</dbReference>
<dbReference type="GO" id="GO:0042391">
    <property type="term" value="P:regulation of membrane potential"/>
    <property type="evidence" value="ECO:0007669"/>
    <property type="project" value="TreeGrafter"/>
</dbReference>
<evidence type="ECO:0000313" key="3">
    <source>
        <dbReference type="EMBL" id="KAJ9589582.1"/>
    </source>
</evidence>
<accession>A0AAD7ZZE9</accession>
<dbReference type="FunFam" id="2.30.42.10:FF:000204">
    <property type="entry name" value="Fife, isoform B"/>
    <property type="match status" value="1"/>
</dbReference>
<reference evidence="3" key="2">
    <citation type="submission" date="2023-05" db="EMBL/GenBank/DDBJ databases">
        <authorList>
            <person name="Fouks B."/>
        </authorList>
    </citation>
    <scope>NUCLEOTIDE SEQUENCE</scope>
    <source>
        <strain evidence="3">Stay&amp;Tobe</strain>
        <tissue evidence="3">Testes</tissue>
    </source>
</reference>
<dbReference type="InterPro" id="IPR041489">
    <property type="entry name" value="PDZ_6"/>
</dbReference>
<organism evidence="3 4">
    <name type="scientific">Diploptera punctata</name>
    <name type="common">Pacific beetle cockroach</name>
    <dbReference type="NCBI Taxonomy" id="6984"/>
    <lineage>
        <taxon>Eukaryota</taxon>
        <taxon>Metazoa</taxon>
        <taxon>Ecdysozoa</taxon>
        <taxon>Arthropoda</taxon>
        <taxon>Hexapoda</taxon>
        <taxon>Insecta</taxon>
        <taxon>Pterygota</taxon>
        <taxon>Neoptera</taxon>
        <taxon>Polyneoptera</taxon>
        <taxon>Dictyoptera</taxon>
        <taxon>Blattodea</taxon>
        <taxon>Blaberoidea</taxon>
        <taxon>Blaberidae</taxon>
        <taxon>Diplopterinae</taxon>
        <taxon>Diploptera</taxon>
    </lineage>
</organism>
<dbReference type="Gene3D" id="2.30.42.10">
    <property type="match status" value="1"/>
</dbReference>
<dbReference type="InterPro" id="IPR001478">
    <property type="entry name" value="PDZ"/>
</dbReference>
<feature type="non-terminal residue" evidence="3">
    <location>
        <position position="1"/>
    </location>
</feature>
<protein>
    <recommendedName>
        <fullName evidence="2">PDZ domain-containing protein</fullName>
    </recommendedName>
</protein>
<proteinExistence type="predicted"/>
<dbReference type="SUPFAM" id="SSF50156">
    <property type="entry name" value="PDZ domain-like"/>
    <property type="match status" value="1"/>
</dbReference>
<dbReference type="AlphaFoldDB" id="A0AAD7ZZE9"/>
<dbReference type="GO" id="GO:0050806">
    <property type="term" value="P:positive regulation of synaptic transmission"/>
    <property type="evidence" value="ECO:0007669"/>
    <property type="project" value="TreeGrafter"/>
</dbReference>
<gene>
    <name evidence="3" type="ORF">L9F63_017220</name>
</gene>
<dbReference type="PROSITE" id="PS50106">
    <property type="entry name" value="PDZ"/>
    <property type="match status" value="1"/>
</dbReference>
<dbReference type="InterPro" id="IPR039032">
    <property type="entry name" value="Rim-like"/>
</dbReference>
<keyword evidence="4" id="KW-1185">Reference proteome</keyword>
<name>A0AAD7ZZE9_DIPPU</name>
<feature type="region of interest" description="Disordered" evidence="1">
    <location>
        <begin position="1"/>
        <end position="22"/>
    </location>
</feature>